<dbReference type="Pfam" id="PF08241">
    <property type="entry name" value="Methyltransf_11"/>
    <property type="match status" value="1"/>
</dbReference>
<proteinExistence type="inferred from homology"/>
<evidence type="ECO:0000256" key="3">
    <source>
        <dbReference type="ARBA" id="ARBA00022679"/>
    </source>
</evidence>
<dbReference type="PANTHER" id="PTHR44942">
    <property type="entry name" value="METHYLTRANSF_11 DOMAIN-CONTAINING PROTEIN"/>
    <property type="match status" value="1"/>
</dbReference>
<dbReference type="GO" id="GO:0008757">
    <property type="term" value="F:S-adenosylmethionine-dependent methyltransferase activity"/>
    <property type="evidence" value="ECO:0007669"/>
    <property type="project" value="InterPro"/>
</dbReference>
<evidence type="ECO:0000259" key="4">
    <source>
        <dbReference type="Pfam" id="PF08241"/>
    </source>
</evidence>
<dbReference type="AlphaFoldDB" id="A0A9X2D028"/>
<accession>A0A9X2D028</accession>
<keyword evidence="2 5" id="KW-0489">Methyltransferase</keyword>
<dbReference type="InterPro" id="IPR013216">
    <property type="entry name" value="Methyltransf_11"/>
</dbReference>
<evidence type="ECO:0000313" key="5">
    <source>
        <dbReference type="EMBL" id="MCL9683882.1"/>
    </source>
</evidence>
<reference evidence="5" key="1">
    <citation type="submission" date="2021-11" db="EMBL/GenBank/DDBJ databases">
        <title>Legionella maioricencis sp. nov., a new species isolated from hot water samples in Mallorca.</title>
        <authorList>
            <person name="Crespi S."/>
            <person name="Drasar V."/>
            <person name="Salva-Serra F."/>
            <person name="Jaen-Luchoro D."/>
            <person name="Pineiro-Iglesias B."/>
            <person name="Aliaga F."/>
            <person name="Fernandez-Juarez V."/>
            <person name="Coll G."/>
            <person name="Moore E.R.B."/>
            <person name="Bennasar-Figueras A."/>
        </authorList>
    </citation>
    <scope>NUCLEOTIDE SEQUENCE</scope>
    <source>
        <strain evidence="5">HCPI-6</strain>
    </source>
</reference>
<evidence type="ECO:0000256" key="1">
    <source>
        <dbReference type="ARBA" id="ARBA00008361"/>
    </source>
</evidence>
<evidence type="ECO:0000313" key="6">
    <source>
        <dbReference type="Proteomes" id="UP001139721"/>
    </source>
</evidence>
<dbReference type="PANTHER" id="PTHR44942:SF4">
    <property type="entry name" value="METHYLTRANSFERASE TYPE 11 DOMAIN-CONTAINING PROTEIN"/>
    <property type="match status" value="1"/>
</dbReference>
<feature type="domain" description="Methyltransferase type 11" evidence="4">
    <location>
        <begin position="86"/>
        <end position="180"/>
    </location>
</feature>
<comment type="caution">
    <text evidence="5">The sequence shown here is derived from an EMBL/GenBank/DDBJ whole genome shotgun (WGS) entry which is preliminary data.</text>
</comment>
<protein>
    <submittedName>
        <fullName evidence="5">Class I SAM-dependent methyltransferase</fullName>
    </submittedName>
</protein>
<dbReference type="RefSeq" id="WP_250420933.1">
    <property type="nucleotide sequence ID" value="NZ_JAJKBJ010000006.1"/>
</dbReference>
<dbReference type="Gene3D" id="3.40.50.150">
    <property type="entry name" value="Vaccinia Virus protein VP39"/>
    <property type="match status" value="1"/>
</dbReference>
<comment type="similarity">
    <text evidence="1">Belongs to the methyltransferase superfamily.</text>
</comment>
<organism evidence="5 6">
    <name type="scientific">Legionella maioricensis</name>
    <dbReference type="NCBI Taxonomy" id="2896528"/>
    <lineage>
        <taxon>Bacteria</taxon>
        <taxon>Pseudomonadati</taxon>
        <taxon>Pseudomonadota</taxon>
        <taxon>Gammaproteobacteria</taxon>
        <taxon>Legionellales</taxon>
        <taxon>Legionellaceae</taxon>
        <taxon>Legionella</taxon>
    </lineage>
</organism>
<dbReference type="Proteomes" id="UP001139721">
    <property type="component" value="Unassembled WGS sequence"/>
</dbReference>
<sequence>MKASKLRQIYRFLMQLSPHLRLILIRWLYNKFAANNKSKQCVFLNYGYQDETTLALNSQDESNRYFIQLYNRVVKDIDLEDKDIIEVGCGQGAGGAFLIQYKKPRSYLGIDLSEKAIELCQRYSKCANARWMQGRADALPVPDHSVDVVVNVESSHCYPSMEHFLSEVWRVLRPNGYMAFTDIRQSSEVEALDKYISASGLQVLQRSDITPQVLNSLTYLSDRRKAHINATYSPIWRQAVRDISAVKGSVTYNGFINGQQKYLCYLLQKKSRE</sequence>
<dbReference type="SUPFAM" id="SSF53335">
    <property type="entry name" value="S-adenosyl-L-methionine-dependent methyltransferases"/>
    <property type="match status" value="1"/>
</dbReference>
<keyword evidence="6" id="KW-1185">Reference proteome</keyword>
<evidence type="ECO:0000256" key="2">
    <source>
        <dbReference type="ARBA" id="ARBA00022603"/>
    </source>
</evidence>
<dbReference type="InterPro" id="IPR051052">
    <property type="entry name" value="Diverse_substrate_MTase"/>
</dbReference>
<dbReference type="EMBL" id="JAJKBJ010000006">
    <property type="protein sequence ID" value="MCL9683882.1"/>
    <property type="molecule type" value="Genomic_DNA"/>
</dbReference>
<dbReference type="InterPro" id="IPR029063">
    <property type="entry name" value="SAM-dependent_MTases_sf"/>
</dbReference>
<dbReference type="CDD" id="cd02440">
    <property type="entry name" value="AdoMet_MTases"/>
    <property type="match status" value="1"/>
</dbReference>
<dbReference type="GO" id="GO:0032259">
    <property type="term" value="P:methylation"/>
    <property type="evidence" value="ECO:0007669"/>
    <property type="project" value="UniProtKB-KW"/>
</dbReference>
<gene>
    <name evidence="5" type="ORF">LOX96_07240</name>
</gene>
<name>A0A9X2D028_9GAMM</name>
<keyword evidence="3" id="KW-0808">Transferase</keyword>